<evidence type="ECO:0000313" key="1">
    <source>
        <dbReference type="EMBL" id="KAJ7534070.1"/>
    </source>
</evidence>
<evidence type="ECO:0000313" key="2">
    <source>
        <dbReference type="Proteomes" id="UP001162992"/>
    </source>
</evidence>
<dbReference type="EMBL" id="CM055104">
    <property type="protein sequence ID" value="KAJ7534070.1"/>
    <property type="molecule type" value="Genomic_DNA"/>
</dbReference>
<proteinExistence type="predicted"/>
<organism evidence="1 2">
    <name type="scientific">Diphasiastrum complanatum</name>
    <name type="common">Issler's clubmoss</name>
    <name type="synonym">Lycopodium complanatum</name>
    <dbReference type="NCBI Taxonomy" id="34168"/>
    <lineage>
        <taxon>Eukaryota</taxon>
        <taxon>Viridiplantae</taxon>
        <taxon>Streptophyta</taxon>
        <taxon>Embryophyta</taxon>
        <taxon>Tracheophyta</taxon>
        <taxon>Lycopodiopsida</taxon>
        <taxon>Lycopodiales</taxon>
        <taxon>Lycopodiaceae</taxon>
        <taxon>Lycopodioideae</taxon>
        <taxon>Diphasiastrum</taxon>
    </lineage>
</organism>
<keyword evidence="2" id="KW-1185">Reference proteome</keyword>
<dbReference type="Proteomes" id="UP001162992">
    <property type="component" value="Chromosome 13"/>
</dbReference>
<accession>A0ACC2BWA0</accession>
<protein>
    <submittedName>
        <fullName evidence="1">Uncharacterized protein</fullName>
    </submittedName>
</protein>
<sequence length="268" mass="30117">MATSTYPLKRRYLILTAASSHSDEEHSEQSHCSSNAASSDANSSDVTQQVAKASAEISSSSRGCLAQSKAIHETRRRSVTCYLDIRDVKQTTNPTTTKANFQKAVWTDEKHCSYLNSMEAAFLRNFHDKDHYAGEYSVDMADHVDCLDDDCAESRPPNDNNAFENSEAFGSRSGYSEHLVEKVPEPCTVISNLVTSLCDKESNSKLSRCEGKASDAKCSVSFTDDHERKSQQTKKRRVAIEQEFLDLELRLGDLRTRDFHRFYTPTFV</sequence>
<gene>
    <name evidence="1" type="ORF">O6H91_13G078200</name>
</gene>
<reference evidence="2" key="1">
    <citation type="journal article" date="2024" name="Proc. Natl. Acad. Sci. U.S.A.">
        <title>Extraordinary preservation of gene collinearity over three hundred million years revealed in homosporous lycophytes.</title>
        <authorList>
            <person name="Li C."/>
            <person name="Wickell D."/>
            <person name="Kuo L.Y."/>
            <person name="Chen X."/>
            <person name="Nie B."/>
            <person name="Liao X."/>
            <person name="Peng D."/>
            <person name="Ji J."/>
            <person name="Jenkins J."/>
            <person name="Williams M."/>
            <person name="Shu S."/>
            <person name="Plott C."/>
            <person name="Barry K."/>
            <person name="Rajasekar S."/>
            <person name="Grimwood J."/>
            <person name="Han X."/>
            <person name="Sun S."/>
            <person name="Hou Z."/>
            <person name="He W."/>
            <person name="Dai G."/>
            <person name="Sun C."/>
            <person name="Schmutz J."/>
            <person name="Leebens-Mack J.H."/>
            <person name="Li F.W."/>
            <person name="Wang L."/>
        </authorList>
    </citation>
    <scope>NUCLEOTIDE SEQUENCE [LARGE SCALE GENOMIC DNA]</scope>
    <source>
        <strain evidence="2">cv. PW_Plant_1</strain>
    </source>
</reference>
<name>A0ACC2BWA0_DIPCM</name>
<comment type="caution">
    <text evidence="1">The sequence shown here is derived from an EMBL/GenBank/DDBJ whole genome shotgun (WGS) entry which is preliminary data.</text>
</comment>